<dbReference type="InParanoid" id="A0A2P5EWX9"/>
<dbReference type="EMBL" id="JXTC01000087">
    <property type="protein sequence ID" value="PON90046.1"/>
    <property type="molecule type" value="Genomic_DNA"/>
</dbReference>
<dbReference type="AlphaFoldDB" id="A0A2P5EWX9"/>
<dbReference type="Proteomes" id="UP000237000">
    <property type="component" value="Unassembled WGS sequence"/>
</dbReference>
<organism evidence="1 2">
    <name type="scientific">Trema orientale</name>
    <name type="common">Charcoal tree</name>
    <name type="synonym">Celtis orientalis</name>
    <dbReference type="NCBI Taxonomy" id="63057"/>
    <lineage>
        <taxon>Eukaryota</taxon>
        <taxon>Viridiplantae</taxon>
        <taxon>Streptophyta</taxon>
        <taxon>Embryophyta</taxon>
        <taxon>Tracheophyta</taxon>
        <taxon>Spermatophyta</taxon>
        <taxon>Magnoliopsida</taxon>
        <taxon>eudicotyledons</taxon>
        <taxon>Gunneridae</taxon>
        <taxon>Pentapetalae</taxon>
        <taxon>rosids</taxon>
        <taxon>fabids</taxon>
        <taxon>Rosales</taxon>
        <taxon>Cannabaceae</taxon>
        <taxon>Trema</taxon>
    </lineage>
</organism>
<keyword evidence="2" id="KW-1185">Reference proteome</keyword>
<sequence length="47" mass="5595">MFFTPESVNPPPQISRDLRFLKSEHIDQHYQICLKLRTKFLFSSLKG</sequence>
<accession>A0A2P5EWX9</accession>
<gene>
    <name evidence="1" type="ORF">TorRG33x02_140780</name>
</gene>
<proteinExistence type="predicted"/>
<evidence type="ECO:0000313" key="1">
    <source>
        <dbReference type="EMBL" id="PON90046.1"/>
    </source>
</evidence>
<evidence type="ECO:0000313" key="2">
    <source>
        <dbReference type="Proteomes" id="UP000237000"/>
    </source>
</evidence>
<protein>
    <submittedName>
        <fullName evidence="1">Uncharacterized protein</fullName>
    </submittedName>
</protein>
<reference evidence="2" key="1">
    <citation type="submission" date="2016-06" db="EMBL/GenBank/DDBJ databases">
        <title>Parallel loss of symbiosis genes in relatives of nitrogen-fixing non-legume Parasponia.</title>
        <authorList>
            <person name="Van Velzen R."/>
            <person name="Holmer R."/>
            <person name="Bu F."/>
            <person name="Rutten L."/>
            <person name="Van Zeijl A."/>
            <person name="Liu W."/>
            <person name="Santuari L."/>
            <person name="Cao Q."/>
            <person name="Sharma T."/>
            <person name="Shen D."/>
            <person name="Roswanjaya Y."/>
            <person name="Wardhani T."/>
            <person name="Kalhor M.S."/>
            <person name="Jansen J."/>
            <person name="Van den Hoogen J."/>
            <person name="Gungor B."/>
            <person name="Hartog M."/>
            <person name="Hontelez J."/>
            <person name="Verver J."/>
            <person name="Yang W.-C."/>
            <person name="Schijlen E."/>
            <person name="Repin R."/>
            <person name="Schilthuizen M."/>
            <person name="Schranz E."/>
            <person name="Heidstra R."/>
            <person name="Miyata K."/>
            <person name="Fedorova E."/>
            <person name="Kohlen W."/>
            <person name="Bisseling T."/>
            <person name="Smit S."/>
            <person name="Geurts R."/>
        </authorList>
    </citation>
    <scope>NUCLEOTIDE SEQUENCE [LARGE SCALE GENOMIC DNA]</scope>
    <source>
        <strain evidence="2">cv. RG33-2</strain>
    </source>
</reference>
<comment type="caution">
    <text evidence="1">The sequence shown here is derived from an EMBL/GenBank/DDBJ whole genome shotgun (WGS) entry which is preliminary data.</text>
</comment>
<dbReference type="OrthoDB" id="10514002at2759"/>
<name>A0A2P5EWX9_TREOI</name>